<evidence type="ECO:0000256" key="1">
    <source>
        <dbReference type="SAM" id="MobiDB-lite"/>
    </source>
</evidence>
<dbReference type="EMBL" id="CAJNOC010005621">
    <property type="protein sequence ID" value="CAF1057316.1"/>
    <property type="molecule type" value="Genomic_DNA"/>
</dbReference>
<gene>
    <name evidence="2" type="ORF">OXX778_LOCUS19115</name>
</gene>
<organism evidence="2 3">
    <name type="scientific">Brachionus calyciflorus</name>
    <dbReference type="NCBI Taxonomy" id="104777"/>
    <lineage>
        <taxon>Eukaryota</taxon>
        <taxon>Metazoa</taxon>
        <taxon>Spiralia</taxon>
        <taxon>Gnathifera</taxon>
        <taxon>Rotifera</taxon>
        <taxon>Eurotatoria</taxon>
        <taxon>Monogononta</taxon>
        <taxon>Pseudotrocha</taxon>
        <taxon>Ploima</taxon>
        <taxon>Brachionidae</taxon>
        <taxon>Brachionus</taxon>
    </lineage>
</organism>
<protein>
    <submittedName>
        <fullName evidence="2">Uncharacterized protein</fullName>
    </submittedName>
</protein>
<evidence type="ECO:0000313" key="3">
    <source>
        <dbReference type="Proteomes" id="UP000663879"/>
    </source>
</evidence>
<feature type="region of interest" description="Disordered" evidence="1">
    <location>
        <begin position="714"/>
        <end position="735"/>
    </location>
</feature>
<evidence type="ECO:0000313" key="2">
    <source>
        <dbReference type="EMBL" id="CAF1057316.1"/>
    </source>
</evidence>
<accession>A0A814KXW7</accession>
<reference evidence="2" key="1">
    <citation type="submission" date="2021-02" db="EMBL/GenBank/DDBJ databases">
        <authorList>
            <person name="Nowell W R."/>
        </authorList>
    </citation>
    <scope>NUCLEOTIDE SEQUENCE</scope>
    <source>
        <strain evidence="2">Ploen Becks lab</strain>
    </source>
</reference>
<dbReference type="OrthoDB" id="10072016at2759"/>
<dbReference type="AlphaFoldDB" id="A0A814KXW7"/>
<keyword evidence="3" id="KW-1185">Reference proteome</keyword>
<sequence>MEIDENTNDNSSKKSTKKSLTPPKDQSNQKALIDLINKTFVNNLKILTKKYDLTDTCLLKKKSKFSFWFLNDLLVPLDNLNNNSCDLNGLITLRYIECENYGKFFKDVNLEIDQTNFDFDAQNEHSSFDLLNQINLNKNTSLKVSFPHVHNLYAFEHTGKISCPLVVLPNKEPLDPGSTNSPIKKTVCLARSQNGDFNSITFFIEWLDMFIKQNNDLSPKFILADKFLFVKLKTLLDQENFDLIKTKLIENEIYFLFYPFEHKISEFLIGNFDTQWTKNLIEYGQRENPNNEDAYLFLFKQTLRQITHEFKNDVFNFLIDENSLEFKKLSDVVVPVESTTQQVVQEPEVQEPESNKLSDVEVDEYINWIDEMSKMNSLCIKYTFLRDFGQRNKTENQNKKEILSNEKRWNDLLSKSRGKFKYENSLGILSENEYLTKSLDASNWRKKYLSRLNELQIDKPEQIWHFEIFQFPYMLNSSMLKNPEKDTERPKNSKSRVSVLFAFNASGDYLQPYFVYPTNFSDEENTELGSNECFSQNGYVTPKIFTNWLMNFYVPYIESTNKVILLYCAKLAIIDKNLIMSLNNNEVLKNRINFFGICSENLKPFNFLFTKNLRNRPIDLFLDSWRKVTTKLKLSHQFKCKSRQQFFNLFMDTFQNCIEEIGNGDGLNKSLNTSSVSLFKDKMISTFEQCKLWPLNNIEQQNETIEDIVERTPKRKRIDSSAKKTPVLENDKQKSGNLEQSIKSLIKNQINVFADSSVLSNKKAEDSSNSHGLIRDLIILLIEKKSNRETNENGCDSSESLENLEKRLEALSKTCADRLEMLRKLFDELNVRNESNENGIADKLTSALNNFYQFR</sequence>
<feature type="region of interest" description="Disordered" evidence="1">
    <location>
        <begin position="1"/>
        <end position="26"/>
    </location>
</feature>
<proteinExistence type="predicted"/>
<dbReference type="Proteomes" id="UP000663879">
    <property type="component" value="Unassembled WGS sequence"/>
</dbReference>
<comment type="caution">
    <text evidence="2">The sequence shown here is derived from an EMBL/GenBank/DDBJ whole genome shotgun (WGS) entry which is preliminary data.</text>
</comment>
<name>A0A814KXW7_9BILA</name>